<dbReference type="InParanoid" id="C5K8M6"/>
<dbReference type="Pfam" id="PF01253">
    <property type="entry name" value="SUI1"/>
    <property type="match status" value="1"/>
</dbReference>
<dbReference type="PROSITE" id="PS50296">
    <property type="entry name" value="SUI1"/>
    <property type="match status" value="1"/>
</dbReference>
<dbReference type="SUPFAM" id="SSF55159">
    <property type="entry name" value="eIF1-like"/>
    <property type="match status" value="1"/>
</dbReference>
<keyword evidence="4" id="KW-1185">Reference proteome</keyword>
<dbReference type="AlphaFoldDB" id="C5K8M6"/>
<dbReference type="GeneID" id="9039472"/>
<evidence type="ECO:0000256" key="1">
    <source>
        <dbReference type="SAM" id="MobiDB-lite"/>
    </source>
</evidence>
<feature type="region of interest" description="Disordered" evidence="1">
    <location>
        <begin position="93"/>
        <end position="117"/>
    </location>
</feature>
<gene>
    <name evidence="3" type="ORF">Pmar_PMAR028699</name>
</gene>
<dbReference type="OrthoDB" id="439458at2759"/>
<evidence type="ECO:0000313" key="3">
    <source>
        <dbReference type="EMBL" id="EER19233.1"/>
    </source>
</evidence>
<accession>C5K8M6</accession>
<evidence type="ECO:0000313" key="4">
    <source>
        <dbReference type="Proteomes" id="UP000007800"/>
    </source>
</evidence>
<dbReference type="Proteomes" id="UP000007800">
    <property type="component" value="Unassembled WGS sequence"/>
</dbReference>
<dbReference type="CDD" id="cd00474">
    <property type="entry name" value="eIF1_SUI1_like"/>
    <property type="match status" value="1"/>
</dbReference>
<proteinExistence type="predicted"/>
<dbReference type="InterPro" id="IPR001950">
    <property type="entry name" value="SUI1"/>
</dbReference>
<dbReference type="InterPro" id="IPR036877">
    <property type="entry name" value="SUI1_dom_sf"/>
</dbReference>
<dbReference type="EMBL" id="GG671131">
    <property type="protein sequence ID" value="EER19233.1"/>
    <property type="molecule type" value="Genomic_DNA"/>
</dbReference>
<dbReference type="GO" id="GO:0003743">
    <property type="term" value="F:translation initiation factor activity"/>
    <property type="evidence" value="ECO:0007669"/>
    <property type="project" value="InterPro"/>
</dbReference>
<dbReference type="RefSeq" id="XP_002787437.1">
    <property type="nucleotide sequence ID" value="XM_002787391.1"/>
</dbReference>
<sequence length="654" mass="73951">MVSTKSKLPICGFQVECTKKGAPPIKIEKRNKGKKVTVITNVNGDNRKLVTHLKTILGVGGTTQGNTTVEIQGDHIDQVVVELKRLHAIKGMKTTDDSDDTSSTDKRGKKKKTEEVTTVSTHTGYEDFLKETSRGKSRKVEDYNYDALPMPESCKKLHGLDWIYCTRNNAEEGDCHDVDLSDVFDDYDHFYNTKKGTAIMRMRMTDNELDKAYHNLGMAAETGPAIFDFDEEKVKRQEKLIEQQEELRKNNLIAREARLAEIEEEDRVHKERMRWEQKEREKRILARYELEQKRKAQWRKTIEKSAGAKELAARQVHFRWRRQFDFDPTKVQTVESGRKGRVMVVLDKTSDDPTRDGTGDKLTPESLEALFEFVSMFEGVECVTELSNAVVATFRTSEQAQQCILVSQDNADIQVTRAATAAVTQGLNVRKVNPMVAAERYGEVVKMNEKARRTAQEREIFNTLCEDNRALLHDLGLTSESPVLASTFFSFLDAMDDDVITPSSNVIPTSSSSPLYYRDKKSVAQAKPSQDTAEGTIDFSGYQLMIPAGIKDELVYAGLWNNAKYWSKFGEMLDIGLPVEDSHQMAKEYVGDCPVCGKTGIPLPDLQLSPYQIPVTLLDKTRHVVNDLNGGEYGAVVSGTRRHQLEELKDMMMK</sequence>
<feature type="domain" description="SUI1" evidence="2">
    <location>
        <begin position="23"/>
        <end position="87"/>
    </location>
</feature>
<name>C5K8M6_PERM5</name>
<dbReference type="Gene3D" id="3.30.780.10">
    <property type="entry name" value="SUI1-like domain"/>
    <property type="match status" value="1"/>
</dbReference>
<protein>
    <recommendedName>
        <fullName evidence="2">SUI1 domain-containing protein</fullName>
    </recommendedName>
</protein>
<evidence type="ECO:0000259" key="2">
    <source>
        <dbReference type="PROSITE" id="PS50296"/>
    </source>
</evidence>
<reference evidence="3 4" key="1">
    <citation type="submission" date="2008-07" db="EMBL/GenBank/DDBJ databases">
        <authorList>
            <person name="El-Sayed N."/>
            <person name="Caler E."/>
            <person name="Inman J."/>
            <person name="Amedeo P."/>
            <person name="Hass B."/>
            <person name="Wortman J."/>
        </authorList>
    </citation>
    <scope>NUCLEOTIDE SEQUENCE [LARGE SCALE GENOMIC DNA]</scope>
    <source>
        <strain evidence="4">ATCC 50983 / TXsc</strain>
    </source>
</reference>
<organism evidence="4">
    <name type="scientific">Perkinsus marinus (strain ATCC 50983 / TXsc)</name>
    <dbReference type="NCBI Taxonomy" id="423536"/>
    <lineage>
        <taxon>Eukaryota</taxon>
        <taxon>Sar</taxon>
        <taxon>Alveolata</taxon>
        <taxon>Perkinsozoa</taxon>
        <taxon>Perkinsea</taxon>
        <taxon>Perkinsida</taxon>
        <taxon>Perkinsidae</taxon>
        <taxon>Perkinsus</taxon>
    </lineage>
</organism>